<organism evidence="1 2">
    <name type="scientific">Formosa undariae</name>
    <dbReference type="NCBI Taxonomy" id="1325436"/>
    <lineage>
        <taxon>Bacteria</taxon>
        <taxon>Pseudomonadati</taxon>
        <taxon>Bacteroidota</taxon>
        <taxon>Flavobacteriia</taxon>
        <taxon>Flavobacteriales</taxon>
        <taxon>Flavobacteriaceae</taxon>
        <taxon>Formosa</taxon>
    </lineage>
</organism>
<dbReference type="Proteomes" id="UP001589605">
    <property type="component" value="Unassembled WGS sequence"/>
</dbReference>
<accession>A0ABV5F3K1</accession>
<protein>
    <recommendedName>
        <fullName evidence="3">HNH endonuclease</fullName>
    </recommendedName>
</protein>
<proteinExistence type="predicted"/>
<dbReference type="Gene3D" id="1.10.30.50">
    <property type="match status" value="1"/>
</dbReference>
<dbReference type="RefSeq" id="WP_382383370.1">
    <property type="nucleotide sequence ID" value="NZ_JBHMEZ010000012.1"/>
</dbReference>
<evidence type="ECO:0008006" key="3">
    <source>
        <dbReference type="Google" id="ProtNLM"/>
    </source>
</evidence>
<reference evidence="1 2" key="1">
    <citation type="submission" date="2024-09" db="EMBL/GenBank/DDBJ databases">
        <authorList>
            <person name="Sun Q."/>
            <person name="Mori K."/>
        </authorList>
    </citation>
    <scope>NUCLEOTIDE SEQUENCE [LARGE SCALE GENOMIC DNA]</scope>
    <source>
        <strain evidence="1 2">CECT 8286</strain>
    </source>
</reference>
<name>A0ABV5F3K1_9FLAO</name>
<gene>
    <name evidence="1" type="ORF">ACFFVB_12980</name>
</gene>
<sequence length="273" mass="31509">MIKIHKSDIVPNRLATAGLEEKVKDMLDFVCDSRPYTNTARGSDIKGFKNSIYGDTTVKEQLKSDQHNKCCYCESKFTTNSPGDVEHFRPKGRYKIPGVPGYKKPGYYWLVYDWNNLFFSCEVCNREYKKENFPLNDNCDRAIPHLKNHLIKSEKPILICPTEKPENHLEFKEDTLIAKDLRGEMSIKYYGLKRKGLLDDRLSSFNRLKGIGPLKGDLNKVTQEIVNFINENLNENYTVDSLREIFKLNNDLINESIIDAGEFSLMARTSFSI</sequence>
<evidence type="ECO:0000313" key="2">
    <source>
        <dbReference type="Proteomes" id="UP001589605"/>
    </source>
</evidence>
<comment type="caution">
    <text evidence="1">The sequence shown here is derived from an EMBL/GenBank/DDBJ whole genome shotgun (WGS) entry which is preliminary data.</text>
</comment>
<dbReference type="EMBL" id="JBHMEZ010000012">
    <property type="protein sequence ID" value="MFB9053994.1"/>
    <property type="molecule type" value="Genomic_DNA"/>
</dbReference>
<evidence type="ECO:0000313" key="1">
    <source>
        <dbReference type="EMBL" id="MFB9053994.1"/>
    </source>
</evidence>
<keyword evidence="2" id="KW-1185">Reference proteome</keyword>